<reference evidence="3 4" key="1">
    <citation type="journal article" date="2012" name="BMC Genomics">
        <title>Comparative genomics of Brachyspira pilosicoli strains: genome rearrangements, reductions and correlation of genetic compliment with phenotypic diversity.</title>
        <authorList>
            <person name="Mappley L.J."/>
            <person name="Black M.L."/>
            <person name="Abuoun M."/>
            <person name="Darby A.C."/>
            <person name="Woodward M.J."/>
            <person name="Parkhill J."/>
            <person name="Turner A.K."/>
            <person name="Bellgard M.I."/>
            <person name="La T."/>
            <person name="Phillips N.D."/>
            <person name="La Ragione R.M."/>
            <person name="Hampson D.J."/>
        </authorList>
    </citation>
    <scope>NUCLEOTIDE SEQUENCE [LARGE SCALE GENOMIC DNA]</scope>
    <source>
        <strain evidence="3">WesB</strain>
    </source>
</reference>
<dbReference type="Pfam" id="PF03235">
    <property type="entry name" value="GmrSD_N"/>
    <property type="match status" value="1"/>
</dbReference>
<dbReference type="EMBL" id="HE793032">
    <property type="protein sequence ID" value="CCG56292.1"/>
    <property type="molecule type" value="Genomic_DNA"/>
</dbReference>
<name>K0JHC3_BRAPL</name>
<dbReference type="OrthoDB" id="9798761at2"/>
<dbReference type="RefSeq" id="WP_014932689.1">
    <property type="nucleotide sequence ID" value="NC_018604.1"/>
</dbReference>
<feature type="coiled-coil region" evidence="1">
    <location>
        <begin position="495"/>
        <end position="522"/>
    </location>
</feature>
<proteinExistence type="predicted"/>
<protein>
    <recommendedName>
        <fullName evidence="2">GmrSD restriction endonucleases N-terminal domain-containing protein</fullName>
    </recommendedName>
</protein>
<dbReference type="InterPro" id="IPR004919">
    <property type="entry name" value="GmrSD_N"/>
</dbReference>
<evidence type="ECO:0000313" key="4">
    <source>
        <dbReference type="Proteomes" id="UP000003759"/>
    </source>
</evidence>
<dbReference type="Proteomes" id="UP000003759">
    <property type="component" value="Chromosome"/>
</dbReference>
<evidence type="ECO:0000256" key="1">
    <source>
        <dbReference type="SAM" id="Coils"/>
    </source>
</evidence>
<evidence type="ECO:0000259" key="2">
    <source>
        <dbReference type="Pfam" id="PF03235"/>
    </source>
</evidence>
<accession>K0JHC3</accession>
<dbReference type="KEGG" id="bpw:WESB_0822"/>
<organism evidence="3 4">
    <name type="scientific">Brachyspira pilosicoli WesB</name>
    <dbReference type="NCBI Taxonomy" id="1161918"/>
    <lineage>
        <taxon>Bacteria</taxon>
        <taxon>Pseudomonadati</taxon>
        <taxon>Spirochaetota</taxon>
        <taxon>Spirochaetia</taxon>
        <taxon>Brachyspirales</taxon>
        <taxon>Brachyspiraceae</taxon>
        <taxon>Brachyspira</taxon>
    </lineage>
</organism>
<feature type="domain" description="GmrSD restriction endonucleases N-terminal" evidence="2">
    <location>
        <begin position="9"/>
        <end position="221"/>
    </location>
</feature>
<sequence length="856" mass="103360">MNEKLSLIDFFSKEYSRIEIPKIQRDYAQGRENESAVADRFLDKIFECLKDDKNLELDFIYGSVDKNVVYLLDGQQRITTLFLLHWYIALREDGFNEEIKEGLKKFTYSTRVSSREFCKNIIDNIEYIKKYYSNEKKLSNIIKNFYWFTNENDPTIKAMLNMIDKIDAKYKLYNENLFDRLKNIQFYFLPLNNFNLTDEIYLKMNARGKPLTSFENFKALLEDFFKDKIDNDILQQYKIKIDTSWVNFIWILTKDYKNVDDLFMKLFSFIFEMLYYSQIEIVEDTRKLQIEKSNLDFFELFFSHKGDKEKKEYINKLKANSIEKEEDEKTTLKENINFIINIFDILSELGKDNLNILFNKIFYYSESKNNNEDKYEKISTFYDNLNVFYDDNDDNLFEFTNSIGKSILIFAVFKILNYEYSKKVKNIDNIRNKYFNKLRLIRNLLYNTDNLYDNIYYQMKLIDKIITEDEFEIIKIQLSNKKDSIKNTLFTKDLIKSEKKKLEKLNKNNENINKNIYACENNILLQGNIDFLLDNIDNENIVDVVNYMFTEDGFNNKNGNYLIHRAMLSFIDIENIIKGCKEYKYKCNIYTEYIFKNYQLWDNRQADKERFINFIKAMSKKINNKNIKKNIKKGIKENCQNIIDNYEKYVKDENDFRYLLIKDITDGDENKTNLFHYIYGTGTIKMKGNRGYYLYRNNTKQSIWDIPLSTKVHTMFAKFLKKHTDFKLYYYDGNNNNIITDDDKSRILMYPNNDFLYCYEWVTLAKEIKIAGEEVLVGFTTDGYYLECGLRKKISYDDEKRTRKVLRKIEERKINLKKYDKCDNNFDWYYIKYLKDYDEMLKEYKNTLIRVIEAFS</sequence>
<keyword evidence="1" id="KW-0175">Coiled coil</keyword>
<dbReference type="HOGENOM" id="CLU_339112_0_0_12"/>
<dbReference type="AlphaFoldDB" id="K0JHC3"/>
<evidence type="ECO:0000313" key="3">
    <source>
        <dbReference type="EMBL" id="CCG56292.1"/>
    </source>
</evidence>
<dbReference type="PATRIC" id="fig|1161918.5.peg.118"/>
<gene>
    <name evidence="3" type="ORF">WESB_0822</name>
</gene>